<proteinExistence type="predicted"/>
<evidence type="ECO:0000313" key="3">
    <source>
        <dbReference type="Proteomes" id="UP001491613"/>
    </source>
</evidence>
<keyword evidence="3" id="KW-1185">Reference proteome</keyword>
<name>A0ABU9JEN4_AEREN</name>
<gene>
    <name evidence="2" type="ORF">V1482_16850</name>
</gene>
<feature type="transmembrane region" description="Helical" evidence="1">
    <location>
        <begin position="51"/>
        <end position="72"/>
    </location>
</feature>
<evidence type="ECO:0000313" key="2">
    <source>
        <dbReference type="EMBL" id="MEL3921077.1"/>
    </source>
</evidence>
<dbReference type="Proteomes" id="UP001491613">
    <property type="component" value="Unassembled WGS sequence"/>
</dbReference>
<dbReference type="InterPro" id="IPR025982">
    <property type="entry name" value="SieB"/>
</dbReference>
<evidence type="ECO:0000256" key="1">
    <source>
        <dbReference type="SAM" id="Phobius"/>
    </source>
</evidence>
<reference evidence="2 3" key="1">
    <citation type="submission" date="2024-01" db="EMBL/GenBank/DDBJ databases">
        <title>Horizontal gene transfer in Aeromonas trota.</title>
        <authorList>
            <person name="Otero Olarra J.E."/>
            <person name="Perez Valdespino A."/>
        </authorList>
    </citation>
    <scope>NUCLEOTIDE SEQUENCE [LARGE SCALE GENOMIC DNA]</scope>
    <source>
        <strain evidence="2 3">9.1</strain>
    </source>
</reference>
<protein>
    <submittedName>
        <fullName evidence="2">Superinfection exclusion B family protein</fullName>
    </submittedName>
</protein>
<keyword evidence="1" id="KW-0472">Membrane</keyword>
<comment type="caution">
    <text evidence="2">The sequence shown here is derived from an EMBL/GenBank/DDBJ whole genome shotgun (WGS) entry which is preliminary data.</text>
</comment>
<keyword evidence="1" id="KW-0812">Transmembrane</keyword>
<feature type="transmembrane region" description="Helical" evidence="1">
    <location>
        <begin position="13"/>
        <end position="31"/>
    </location>
</feature>
<accession>A0ABU9JEN4</accession>
<dbReference type="EMBL" id="JAZDDP010000010">
    <property type="protein sequence ID" value="MEL3921077.1"/>
    <property type="molecule type" value="Genomic_DNA"/>
</dbReference>
<dbReference type="GeneID" id="92810316"/>
<dbReference type="Pfam" id="PF14163">
    <property type="entry name" value="SieB"/>
    <property type="match status" value="1"/>
</dbReference>
<sequence>MEWIGKIIEAAKLPTKFIVVIFSVSFALLFLSEETLTSLKLADFVKKFGLYIGITALTSGTLLAIESISYMWNRVTDSIYSRKFKKSSLERLNKLDPSEKSVLREFYLQGQNSLKLPMDHPVVAGLINVGILQLIGQHGRRSVAGMLFSMKISDFVRENLTYDLLDLPNGEPSHQEIEFLKSNRPPFMNSIFREESLFNGW</sequence>
<dbReference type="RefSeq" id="WP_082043375.1">
    <property type="nucleotide sequence ID" value="NZ_CDDE01000006.1"/>
</dbReference>
<keyword evidence="1" id="KW-1133">Transmembrane helix</keyword>
<organism evidence="2 3">
    <name type="scientific">Aeromonas enteropelogenes</name>
    <name type="common">Aeromonas trota</name>
    <dbReference type="NCBI Taxonomy" id="29489"/>
    <lineage>
        <taxon>Bacteria</taxon>
        <taxon>Pseudomonadati</taxon>
        <taxon>Pseudomonadota</taxon>
        <taxon>Gammaproteobacteria</taxon>
        <taxon>Aeromonadales</taxon>
        <taxon>Aeromonadaceae</taxon>
        <taxon>Aeromonas</taxon>
    </lineage>
</organism>